<accession>A0AAE0GDQ2</accession>
<dbReference type="AlphaFoldDB" id="A0AAE0GDQ2"/>
<comment type="caution">
    <text evidence="1">The sequence shown here is derived from an EMBL/GenBank/DDBJ whole genome shotgun (WGS) entry which is preliminary data.</text>
</comment>
<sequence>MLVIKHPFNAAGCWRHAAEVREEHSALRYDFGVDPRTTLATESRLVRENQTADWTPTEETRRAKLSERLDPDFYAGTIDKYFMPDELAKISSNQAAFCAGNSTLHAPASGRCAKAKKGALYHAWRDCPLGGVGKWGSSAAYCQPVDASDAVALRSLALCQVCQEATDAGGYAFAAVVEMHGAPAVLRDGGDTEAFDVSAYGFTTGARTGGGAGRQWHCGARGHCQAARRHGGLGGTLRSALQRQQRERGDGARFRWCMRLRFMRCVSDSSAPTPASGGELAAGGVDETHAGMEIDEEDCDKECIIALTWVRRSTSCGVRRVAGTTSWTRTPVRSGMLGVAGEFSVGVEDFVSNNVNFGLRSLSCCT</sequence>
<keyword evidence="2" id="KW-1185">Reference proteome</keyword>
<proteinExistence type="predicted"/>
<evidence type="ECO:0000313" key="1">
    <source>
        <dbReference type="EMBL" id="KAK3276221.1"/>
    </source>
</evidence>
<evidence type="ECO:0000313" key="2">
    <source>
        <dbReference type="Proteomes" id="UP001190700"/>
    </source>
</evidence>
<dbReference type="EMBL" id="LGRX02006693">
    <property type="protein sequence ID" value="KAK3276221.1"/>
    <property type="molecule type" value="Genomic_DNA"/>
</dbReference>
<dbReference type="Proteomes" id="UP001190700">
    <property type="component" value="Unassembled WGS sequence"/>
</dbReference>
<protein>
    <submittedName>
        <fullName evidence="1">Uncharacterized protein</fullName>
    </submittedName>
</protein>
<reference evidence="1 2" key="1">
    <citation type="journal article" date="2015" name="Genome Biol. Evol.">
        <title>Comparative Genomics of a Bacterivorous Green Alga Reveals Evolutionary Causalities and Consequences of Phago-Mixotrophic Mode of Nutrition.</title>
        <authorList>
            <person name="Burns J.A."/>
            <person name="Paasch A."/>
            <person name="Narechania A."/>
            <person name="Kim E."/>
        </authorList>
    </citation>
    <scope>NUCLEOTIDE SEQUENCE [LARGE SCALE GENOMIC DNA]</scope>
    <source>
        <strain evidence="1 2">PLY_AMNH</strain>
    </source>
</reference>
<name>A0AAE0GDQ2_9CHLO</name>
<gene>
    <name evidence="1" type="ORF">CYMTET_15688</name>
</gene>
<organism evidence="1 2">
    <name type="scientific">Cymbomonas tetramitiformis</name>
    <dbReference type="NCBI Taxonomy" id="36881"/>
    <lineage>
        <taxon>Eukaryota</taxon>
        <taxon>Viridiplantae</taxon>
        <taxon>Chlorophyta</taxon>
        <taxon>Pyramimonadophyceae</taxon>
        <taxon>Pyramimonadales</taxon>
        <taxon>Pyramimonadaceae</taxon>
        <taxon>Cymbomonas</taxon>
    </lineage>
</organism>